<evidence type="ECO:0000256" key="4">
    <source>
        <dbReference type="ARBA" id="ARBA00023136"/>
    </source>
</evidence>
<keyword evidence="3 5" id="KW-1133">Transmembrane helix</keyword>
<dbReference type="Proteomes" id="UP000278475">
    <property type="component" value="Unassembled WGS sequence"/>
</dbReference>
<keyword evidence="4 5" id="KW-0472">Membrane</keyword>
<comment type="subcellular location">
    <subcellularLocation>
        <location evidence="5">Cell membrane</location>
        <topology evidence="5">Multi-pass membrane protein</topology>
    </subcellularLocation>
    <subcellularLocation>
        <location evidence="1">Membrane</location>
        <topology evidence="1">Multi-pass membrane protein</topology>
    </subcellularLocation>
</comment>
<evidence type="ECO:0000313" key="6">
    <source>
        <dbReference type="EMBL" id="RLE49877.1"/>
    </source>
</evidence>
<dbReference type="InterPro" id="IPR002781">
    <property type="entry name" value="TM_pro_TauE-like"/>
</dbReference>
<reference evidence="6 7" key="1">
    <citation type="submission" date="2018-06" db="EMBL/GenBank/DDBJ databases">
        <title>Extensive metabolic versatility and redundancy in microbially diverse, dynamic hydrothermal sediments.</title>
        <authorList>
            <person name="Dombrowski N."/>
            <person name="Teske A."/>
            <person name="Baker B.J."/>
        </authorList>
    </citation>
    <scope>NUCLEOTIDE SEQUENCE [LARGE SCALE GENOMIC DNA]</scope>
    <source>
        <strain evidence="6">B66_G16</strain>
    </source>
</reference>
<feature type="transmembrane region" description="Helical" evidence="5">
    <location>
        <begin position="24"/>
        <end position="44"/>
    </location>
</feature>
<feature type="transmembrane region" description="Helical" evidence="5">
    <location>
        <begin position="191"/>
        <end position="210"/>
    </location>
</feature>
<dbReference type="InterPro" id="IPR051598">
    <property type="entry name" value="TSUP/Inactive_protease-like"/>
</dbReference>
<evidence type="ECO:0000256" key="3">
    <source>
        <dbReference type="ARBA" id="ARBA00022989"/>
    </source>
</evidence>
<evidence type="ECO:0000256" key="1">
    <source>
        <dbReference type="ARBA" id="ARBA00004141"/>
    </source>
</evidence>
<dbReference type="PANTHER" id="PTHR43701">
    <property type="entry name" value="MEMBRANE TRANSPORTER PROTEIN MJ0441-RELATED"/>
    <property type="match status" value="1"/>
</dbReference>
<evidence type="ECO:0000256" key="5">
    <source>
        <dbReference type="RuleBase" id="RU363041"/>
    </source>
</evidence>
<proteinExistence type="inferred from homology"/>
<evidence type="ECO:0000256" key="2">
    <source>
        <dbReference type="ARBA" id="ARBA00022692"/>
    </source>
</evidence>
<dbReference type="AlphaFoldDB" id="A0A497ERM1"/>
<comment type="similarity">
    <text evidence="5">Belongs to the 4-toluene sulfonate uptake permease (TSUP) (TC 2.A.102) family.</text>
</comment>
<dbReference type="PANTHER" id="PTHR43701:SF5">
    <property type="entry name" value="MEMBRANE TRANSPORTER PROTEIN-RELATED"/>
    <property type="match status" value="1"/>
</dbReference>
<dbReference type="Pfam" id="PF01925">
    <property type="entry name" value="TauE"/>
    <property type="match status" value="1"/>
</dbReference>
<feature type="transmembrane region" description="Helical" evidence="5">
    <location>
        <begin position="51"/>
        <end position="73"/>
    </location>
</feature>
<protein>
    <recommendedName>
        <fullName evidence="5">Probable membrane transporter protein</fullName>
    </recommendedName>
</protein>
<organism evidence="6 7">
    <name type="scientific">Thermoproteota archaeon</name>
    <dbReference type="NCBI Taxonomy" id="2056631"/>
    <lineage>
        <taxon>Archaea</taxon>
        <taxon>Thermoproteota</taxon>
    </lineage>
</organism>
<feature type="transmembrane region" description="Helical" evidence="5">
    <location>
        <begin position="225"/>
        <end position="243"/>
    </location>
</feature>
<feature type="transmembrane region" description="Helical" evidence="5">
    <location>
        <begin position="121"/>
        <end position="145"/>
    </location>
</feature>
<keyword evidence="2 5" id="KW-0812">Transmembrane</keyword>
<dbReference type="GO" id="GO:0005886">
    <property type="term" value="C:plasma membrane"/>
    <property type="evidence" value="ECO:0007669"/>
    <property type="project" value="UniProtKB-SubCell"/>
</dbReference>
<comment type="caution">
    <text evidence="6">The sequence shown here is derived from an EMBL/GenBank/DDBJ whole genome shotgun (WGS) entry which is preliminary data.</text>
</comment>
<feature type="transmembrane region" description="Helical" evidence="5">
    <location>
        <begin position="151"/>
        <end position="179"/>
    </location>
</feature>
<name>A0A497ERM1_9CREN</name>
<evidence type="ECO:0000313" key="7">
    <source>
        <dbReference type="Proteomes" id="UP000278475"/>
    </source>
</evidence>
<gene>
    <name evidence="6" type="ORF">DRJ31_03270</name>
</gene>
<sequence length="244" mass="25885">MLGLGGGLVYVPLLVIIGFSMKEASMLSLFAIFMTTLMASINFIRSKRVDWSLFAIMEPTTAITAFIGGFFAIKFGEHVLRLLLVCALVVAGVITLFSGKKAKAIKLTQLCIRRKVGGAEYLVDLPIVAGLSGLVGFIAGMIGIAGGVFKVPIMVAICAVPMDVAVATSAAMVATTAAFGLSGHLASTPHVNLLFILIFGVACLIGGFLGSKCALKVRRELLRKFYFLLMISLALWVSLTSYIL</sequence>
<accession>A0A497ERM1</accession>
<feature type="transmembrane region" description="Helical" evidence="5">
    <location>
        <begin position="79"/>
        <end position="100"/>
    </location>
</feature>
<dbReference type="EMBL" id="QMQV01000019">
    <property type="protein sequence ID" value="RLE49877.1"/>
    <property type="molecule type" value="Genomic_DNA"/>
</dbReference>
<keyword evidence="5" id="KW-1003">Cell membrane</keyword>